<dbReference type="EMBL" id="JBHTLR010000019">
    <property type="protein sequence ID" value="MFD1217821.1"/>
    <property type="molecule type" value="Genomic_DNA"/>
</dbReference>
<dbReference type="CDD" id="cd02440">
    <property type="entry name" value="AdoMet_MTases"/>
    <property type="match status" value="1"/>
</dbReference>
<dbReference type="Gene3D" id="3.40.50.150">
    <property type="entry name" value="Vaccinia Virus protein VP39"/>
    <property type="match status" value="2"/>
</dbReference>
<dbReference type="InterPro" id="IPR046977">
    <property type="entry name" value="RsmC/RlmG"/>
</dbReference>
<evidence type="ECO:0000313" key="7">
    <source>
        <dbReference type="EMBL" id="MFD1217821.1"/>
    </source>
</evidence>
<evidence type="ECO:0000259" key="6">
    <source>
        <dbReference type="Pfam" id="PF05175"/>
    </source>
</evidence>
<evidence type="ECO:0000256" key="4">
    <source>
        <dbReference type="ARBA" id="ARBA00022679"/>
    </source>
</evidence>
<keyword evidence="3 7" id="KW-0489">Methyltransferase</keyword>
<gene>
    <name evidence="7" type="ORF">ACFQ2X_14535</name>
</gene>
<evidence type="ECO:0000256" key="3">
    <source>
        <dbReference type="ARBA" id="ARBA00022603"/>
    </source>
</evidence>
<keyword evidence="4" id="KW-0808">Transferase</keyword>
<dbReference type="PANTHER" id="PTHR47816">
    <property type="entry name" value="RIBOSOMAL RNA SMALL SUBUNIT METHYLTRANSFERASE C"/>
    <property type="match status" value="1"/>
</dbReference>
<name>A0ABW3UBG6_9GAMM</name>
<feature type="domain" description="Methyltransferase small" evidence="6">
    <location>
        <begin position="168"/>
        <end position="337"/>
    </location>
</feature>
<keyword evidence="1" id="KW-0963">Cytoplasm</keyword>
<keyword evidence="8" id="KW-1185">Reference proteome</keyword>
<evidence type="ECO:0000256" key="1">
    <source>
        <dbReference type="ARBA" id="ARBA00022490"/>
    </source>
</evidence>
<dbReference type="GO" id="GO:0008168">
    <property type="term" value="F:methyltransferase activity"/>
    <property type="evidence" value="ECO:0007669"/>
    <property type="project" value="UniProtKB-KW"/>
</dbReference>
<keyword evidence="2" id="KW-0698">rRNA processing</keyword>
<dbReference type="SUPFAM" id="SSF53335">
    <property type="entry name" value="S-adenosyl-L-methionine-dependent methyltransferases"/>
    <property type="match status" value="1"/>
</dbReference>
<evidence type="ECO:0000256" key="5">
    <source>
        <dbReference type="ARBA" id="ARBA00022691"/>
    </source>
</evidence>
<organism evidence="7 8">
    <name type="scientific">Microbulbifer celer</name>
    <dbReference type="NCBI Taxonomy" id="435905"/>
    <lineage>
        <taxon>Bacteria</taxon>
        <taxon>Pseudomonadati</taxon>
        <taxon>Pseudomonadota</taxon>
        <taxon>Gammaproteobacteria</taxon>
        <taxon>Cellvibrionales</taxon>
        <taxon>Microbulbiferaceae</taxon>
        <taxon>Microbulbifer</taxon>
    </lineage>
</organism>
<evidence type="ECO:0000256" key="2">
    <source>
        <dbReference type="ARBA" id="ARBA00022552"/>
    </source>
</evidence>
<dbReference type="RefSeq" id="WP_230438935.1">
    <property type="nucleotide sequence ID" value="NZ_CP087715.1"/>
</dbReference>
<dbReference type="Pfam" id="PF05175">
    <property type="entry name" value="MTS"/>
    <property type="match status" value="1"/>
</dbReference>
<dbReference type="InterPro" id="IPR002052">
    <property type="entry name" value="DNA_methylase_N6_adenine_CS"/>
</dbReference>
<protein>
    <submittedName>
        <fullName evidence="7">Methyltransferase</fullName>
    </submittedName>
</protein>
<reference evidence="8" key="1">
    <citation type="journal article" date="2019" name="Int. J. Syst. Evol. Microbiol.">
        <title>The Global Catalogue of Microorganisms (GCM) 10K type strain sequencing project: providing services to taxonomists for standard genome sequencing and annotation.</title>
        <authorList>
            <consortium name="The Broad Institute Genomics Platform"/>
            <consortium name="The Broad Institute Genome Sequencing Center for Infectious Disease"/>
            <person name="Wu L."/>
            <person name="Ma J."/>
        </authorList>
    </citation>
    <scope>NUCLEOTIDE SEQUENCE [LARGE SCALE GENOMIC DNA]</scope>
    <source>
        <strain evidence="8">CCUG 54356</strain>
    </source>
</reference>
<dbReference type="InterPro" id="IPR029063">
    <property type="entry name" value="SAM-dependent_MTases_sf"/>
</dbReference>
<dbReference type="Proteomes" id="UP001597264">
    <property type="component" value="Unassembled WGS sequence"/>
</dbReference>
<comment type="caution">
    <text evidence="7">The sequence shown here is derived from an EMBL/GenBank/DDBJ whole genome shotgun (WGS) entry which is preliminary data.</text>
</comment>
<dbReference type="GO" id="GO:0032259">
    <property type="term" value="P:methylation"/>
    <property type="evidence" value="ECO:0007669"/>
    <property type="project" value="UniProtKB-KW"/>
</dbReference>
<keyword evidence="5" id="KW-0949">S-adenosyl-L-methionine</keyword>
<dbReference type="InterPro" id="IPR007848">
    <property type="entry name" value="Small_mtfrase_dom"/>
</dbReference>
<evidence type="ECO:0000313" key="8">
    <source>
        <dbReference type="Proteomes" id="UP001597264"/>
    </source>
</evidence>
<dbReference type="PROSITE" id="PS00092">
    <property type="entry name" value="N6_MTASE"/>
    <property type="match status" value="1"/>
</dbReference>
<dbReference type="PANTHER" id="PTHR47816:SF4">
    <property type="entry name" value="RIBOSOMAL RNA SMALL SUBUNIT METHYLTRANSFERASE C"/>
    <property type="match status" value="1"/>
</dbReference>
<accession>A0ABW3UBG6</accession>
<proteinExistence type="predicted"/>
<sequence length="340" mass="36688">MTTLLAQLIGDSDSDTLWIADENSKPLLQTGVTFPGLLLTNRWDIAHHATSLGVRAVFNDFDLAEPGIIYSRIVYPVSKEKAAVHHVINQAPSVLVSGGSLCLLGEKSSGIKTYAQKAAQRFATTKRFRKHGSEYLCTTALGTSHPDTPTLDDSDYQNLQQPAALHGLFSKPGLFGWNKVDTGSALLASLLAEEALEPGMRAVDLGSGYGYLSAQLAKAGGFQITATDNNAAALRACRKNFQDHNIAPPEQVIAGDAGSELNSGSADLIICNPPFHQGFQVEGDLTDRFLQQAARILAANGKALFVVNEFIPLGKKAQPYFKRATVLLREKGFCVYRLEK</sequence>